<feature type="transmembrane region" description="Helical" evidence="1">
    <location>
        <begin position="9"/>
        <end position="26"/>
    </location>
</feature>
<reference evidence="19" key="15">
    <citation type="submission" date="2023-04" db="EMBL/GenBank/DDBJ databases">
        <title>Four porcine-derived lactic acid bacteria strains analyses and their evaluation as potential probiotics based on genomics.</title>
        <authorList>
            <person name="Niu D."/>
        </authorList>
    </citation>
    <scope>NUCLEOTIDE SEQUENCE</scope>
    <source>
        <strain evidence="19">ZSA5</strain>
    </source>
</reference>
<evidence type="ECO:0000313" key="19">
    <source>
        <dbReference type="EMBL" id="WII28049.1"/>
    </source>
</evidence>
<dbReference type="PANTHER" id="PTHR37309:SF1">
    <property type="entry name" value="SLR0284 PROTEIN"/>
    <property type="match status" value="1"/>
</dbReference>
<dbReference type="Proteomes" id="UP000437575">
    <property type="component" value="Unassembled WGS sequence"/>
</dbReference>
<dbReference type="Proteomes" id="UP000192353">
    <property type="component" value="Unassembled WGS sequence"/>
</dbReference>
<keyword evidence="1" id="KW-0812">Transmembrane</keyword>
<reference evidence="5" key="11">
    <citation type="journal article" date="2021" name="PeerJ">
        <title>Extensive microbial diversity within the chicken gut microbiome revealed by metagenomics and culture.</title>
        <authorList>
            <person name="Gilroy R."/>
            <person name="Ravi A."/>
            <person name="Getino M."/>
            <person name="Pursley I."/>
            <person name="Horton D.L."/>
            <person name="Alikhan N.F."/>
            <person name="Baker D."/>
            <person name="Gharbi K."/>
            <person name="Hall N."/>
            <person name="Watson M."/>
            <person name="Adriaenssens E.M."/>
            <person name="Foster-Nyarko E."/>
            <person name="Jarju S."/>
            <person name="Secka A."/>
            <person name="Antonio M."/>
            <person name="Oren A."/>
            <person name="Chaudhuri R.R."/>
            <person name="La Ragione R."/>
            <person name="Hildebrand F."/>
            <person name="Pallen M.J."/>
        </authorList>
    </citation>
    <scope>NUCLEOTIDE SEQUENCE</scope>
    <source>
        <strain evidence="5">CHK189-29639</strain>
    </source>
</reference>
<reference evidence="22 23" key="4">
    <citation type="submission" date="2017-03" db="EMBL/GenBank/DDBJ databases">
        <title>Phylogenomics and comparative genomics of Lactobacillus salivarius, a mammalian gut commensal.</title>
        <authorList>
            <person name="Harris H.M."/>
        </authorList>
    </citation>
    <scope>NUCLEOTIDE SEQUENCE [LARGE SCALE GENOMIC DNA]</scope>
    <source>
        <strain evidence="14 22">AH4231</strain>
        <strain evidence="13 23">JCM 1047</strain>
        <strain evidence="12 24">LMG 14477</strain>
    </source>
</reference>
<dbReference type="EMBL" id="NFHF01000002">
    <property type="protein sequence ID" value="OUN19503.1"/>
    <property type="molecule type" value="Genomic_DNA"/>
</dbReference>
<evidence type="ECO:0000313" key="27">
    <source>
        <dbReference type="Proteomes" id="UP000218139"/>
    </source>
</evidence>
<dbReference type="EMBL" id="CP123971">
    <property type="protein sequence ID" value="WII28049.1"/>
    <property type="molecule type" value="Genomic_DNA"/>
</dbReference>
<name>A0A089QDR0_9LACO</name>
<evidence type="ECO:0000313" key="29">
    <source>
        <dbReference type="Proteomes" id="UP000437575"/>
    </source>
</evidence>
<keyword evidence="1" id="KW-0472">Membrane</keyword>
<dbReference type="EMBL" id="NBEB01000052">
    <property type="protein sequence ID" value="OQQ83572.1"/>
    <property type="molecule type" value="Genomic_DNA"/>
</dbReference>
<evidence type="ECO:0000313" key="2">
    <source>
        <dbReference type="EMBL" id="AIR10845.1"/>
    </source>
</evidence>
<proteinExistence type="predicted"/>
<dbReference type="EMBL" id="CP017107">
    <property type="protein sequence ID" value="AOO73631.1"/>
    <property type="molecule type" value="Genomic_DNA"/>
</dbReference>
<dbReference type="Proteomes" id="UP000759256">
    <property type="component" value="Unassembled WGS sequence"/>
</dbReference>
<evidence type="ECO:0000313" key="28">
    <source>
        <dbReference type="Proteomes" id="UP000244552"/>
    </source>
</evidence>
<dbReference type="Proteomes" id="UP000195378">
    <property type="component" value="Chromosome"/>
</dbReference>
<evidence type="ECO:0000313" key="14">
    <source>
        <dbReference type="EMBL" id="OQR25149.1"/>
    </source>
</evidence>
<dbReference type="EMBL" id="NBEF01000019">
    <property type="protein sequence ID" value="OQQ90074.1"/>
    <property type="molecule type" value="Genomic_DNA"/>
</dbReference>
<reference evidence="16 27" key="2">
    <citation type="submission" date="2016-05" db="EMBL/GenBank/DDBJ databases">
        <authorList>
            <person name="Lee J.-Y."/>
            <person name="Kim E.B."/>
            <person name="Choi Y.-J."/>
        </authorList>
    </citation>
    <scope>NUCLEOTIDE SEQUENCE [LARGE SCALE GENOMIC DNA]</scope>
    <source>
        <strain evidence="16 27">KLA006</strain>
    </source>
</reference>
<organism evidence="2 20">
    <name type="scientific">Ligilactobacillus salivarius</name>
    <dbReference type="NCBI Taxonomy" id="1624"/>
    <lineage>
        <taxon>Bacteria</taxon>
        <taxon>Bacillati</taxon>
        <taxon>Bacillota</taxon>
        <taxon>Bacilli</taxon>
        <taxon>Lactobacillales</taxon>
        <taxon>Lactobacillaceae</taxon>
        <taxon>Ligilactobacillus</taxon>
    </lineage>
</organism>
<dbReference type="EMBL" id="VSTR01000002">
    <property type="protein sequence ID" value="MYY72667.1"/>
    <property type="molecule type" value="Genomic_DNA"/>
</dbReference>
<reference evidence="4 25" key="5">
    <citation type="submission" date="2017-04" db="EMBL/GenBank/DDBJ databases">
        <title>Complete genome sequence of Lactobacillus salivarius ZLS006, a probiotic strain isolated from healthy piglet.</title>
        <authorList>
            <person name="Zhang D."/>
        </authorList>
    </citation>
    <scope>NUCLEOTIDE SEQUENCE [LARGE SCALE GENOMIC DNA]</scope>
    <source>
        <strain evidence="4 25">ZLS006</strain>
    </source>
</reference>
<dbReference type="KEGG" id="lsj:LSJ_1173c"/>
<dbReference type="Proteomes" id="UP001213566">
    <property type="component" value="Unassembled WGS sequence"/>
</dbReference>
<reference evidence="17 28" key="8">
    <citation type="journal article" date="2018" name="Genome Announc.">
        <title>Fifty-Six Draft Genome Sequences of 10 Lactobacillus Species from 22 Commercial Dietary Supplements.</title>
        <authorList>
            <person name="Gangiredla J."/>
            <person name="Barnaba T.J."/>
            <person name="Mammel M.K."/>
            <person name="Lacher D.W."/>
            <person name="Elkins C.A."/>
            <person name="Lampel K.A."/>
            <person name="Whitehouse C.A."/>
            <person name="Tartera C."/>
        </authorList>
    </citation>
    <scope>NUCLEOTIDE SEQUENCE [LARGE SCALE GENOMIC DNA]</scope>
    <source>
        <strain evidence="17 28">DS11_12</strain>
    </source>
</reference>
<dbReference type="EMBL" id="QAGV01000002">
    <property type="protein sequence ID" value="PTR97511.1"/>
    <property type="molecule type" value="Genomic_DNA"/>
</dbReference>
<evidence type="ECO:0000313" key="16">
    <source>
        <dbReference type="EMBL" id="PAY46597.1"/>
    </source>
</evidence>
<dbReference type="Proteomes" id="UP000029488">
    <property type="component" value="Chromosome"/>
</dbReference>
<evidence type="ECO:0000313" key="26">
    <source>
        <dbReference type="Proteomes" id="UP000196255"/>
    </source>
</evidence>
<evidence type="ECO:0000313" key="15">
    <source>
        <dbReference type="EMBL" id="OUN19503.1"/>
    </source>
</evidence>
<evidence type="ECO:0000313" key="25">
    <source>
        <dbReference type="Proteomes" id="UP000195378"/>
    </source>
</evidence>
<dbReference type="Proteomes" id="UP000471678">
    <property type="component" value="Unassembled WGS sequence"/>
</dbReference>
<reference evidence="6" key="14">
    <citation type="submission" date="2023-02" db="EMBL/GenBank/DDBJ databases">
        <title>Draft Whole-Genome Sequences of competitive exclusion Lactobacillus salivarius strains for Poultry.</title>
        <authorList>
            <person name="Ma L.M."/>
            <person name="Lopez-Guerra N."/>
            <person name="Zhang G."/>
        </authorList>
    </citation>
    <scope>NUCLEOTIDE SEQUENCE</scope>
    <source>
        <strain evidence="6">Salm-9</strain>
    </source>
</reference>
<dbReference type="EMBL" id="CP007646">
    <property type="protein sequence ID" value="AIR10845.1"/>
    <property type="molecule type" value="Genomic_DNA"/>
</dbReference>
<evidence type="ECO:0000313" key="24">
    <source>
        <dbReference type="Proteomes" id="UP000192638"/>
    </source>
</evidence>
<evidence type="ECO:0000313" key="6">
    <source>
        <dbReference type="EMBL" id="MDF4185783.1"/>
    </source>
</evidence>
<dbReference type="Proteomes" id="UP001224533">
    <property type="component" value="Chromosome"/>
</dbReference>
<dbReference type="AlphaFoldDB" id="A0A089QDR0"/>
<dbReference type="Proteomes" id="UP000218139">
    <property type="component" value="Unassembled WGS sequence"/>
</dbReference>
<reference evidence="3 21" key="3">
    <citation type="submission" date="2016-09" db="EMBL/GenBank/DDBJ databases">
        <title>Complete Genome Sequence of Lactobacillus salivarius Jin.</title>
        <authorList>
            <person name="Jin N."/>
            <person name="Li C."/>
            <person name="Wang M."/>
            <person name="Ren D."/>
            <person name="Di Y."/>
            <person name="Pan R."/>
            <person name="Du S."/>
            <person name="Lu H."/>
            <person name="Li X."/>
            <person name="Tian M."/>
        </authorList>
    </citation>
    <scope>NUCLEOTIDE SEQUENCE [LARGE SCALE GENOMIC DNA]</scope>
    <source>
        <strain evidence="3 21">CICC 23174</strain>
    </source>
</reference>
<dbReference type="EMBL" id="DYVK01000029">
    <property type="protein sequence ID" value="HJG15112.1"/>
    <property type="molecule type" value="Genomic_DNA"/>
</dbReference>
<dbReference type="EMBL" id="NBEY01000046">
    <property type="protein sequence ID" value="OQR25149.1"/>
    <property type="molecule type" value="Genomic_DNA"/>
</dbReference>
<evidence type="ECO:0000313" key="33">
    <source>
        <dbReference type="Proteomes" id="UP001224533"/>
    </source>
</evidence>
<evidence type="ECO:0000313" key="4">
    <source>
        <dbReference type="EMBL" id="ARU19044.1"/>
    </source>
</evidence>
<reference evidence="5" key="12">
    <citation type="submission" date="2021-09" db="EMBL/GenBank/DDBJ databases">
        <authorList>
            <person name="Gilroy R."/>
        </authorList>
    </citation>
    <scope>NUCLEOTIDE SEQUENCE</scope>
    <source>
        <strain evidence="5">CHK189-29639</strain>
    </source>
</reference>
<evidence type="ECO:0000313" key="3">
    <source>
        <dbReference type="EMBL" id="AOO73631.1"/>
    </source>
</evidence>
<dbReference type="Pfam" id="PF04020">
    <property type="entry name" value="Phage_holin_4_2"/>
    <property type="match status" value="1"/>
</dbReference>
<evidence type="ECO:0000256" key="1">
    <source>
        <dbReference type="SAM" id="Phobius"/>
    </source>
</evidence>
<feature type="transmembrane region" description="Helical" evidence="1">
    <location>
        <begin position="32"/>
        <end position="49"/>
    </location>
</feature>
<evidence type="ECO:0000313" key="12">
    <source>
        <dbReference type="EMBL" id="OQQ83572.1"/>
    </source>
</evidence>
<dbReference type="Proteomes" id="UP000094723">
    <property type="component" value="Chromosome"/>
</dbReference>
<dbReference type="InterPro" id="IPR007165">
    <property type="entry name" value="Phage_holin_4_2"/>
</dbReference>
<dbReference type="GeneID" id="89465925"/>
<evidence type="ECO:0000313" key="8">
    <source>
        <dbReference type="EMBL" id="MSE05108.1"/>
    </source>
</evidence>
<gene>
    <name evidence="16" type="ORF">A8C52_07745</name>
    <name evidence="15" type="ORF">B5G36_01245</name>
    <name evidence="14" type="ORF">B6U37_06285</name>
    <name evidence="13" type="ORF">B6U56_06375</name>
    <name evidence="12" type="ORF">B6U60_05840</name>
    <name evidence="4" type="ORF">B7R82_03185</name>
    <name evidence="3" type="ORF">BHF65_05155</name>
    <name evidence="17" type="ORF">DBP89_03490</name>
    <name evidence="11" type="ORF">FYL06_00370</name>
    <name evidence="10" type="ORF">FYL10_03095</name>
    <name evidence="9" type="ORF">FYL25_04765</name>
    <name evidence="8" type="ORF">GKC34_04520</name>
    <name evidence="5" type="ORF">K8V06_03090</name>
    <name evidence="2" type="ORF">LSJ_1173c</name>
    <name evidence="18" type="ORF">O2U02_03050</name>
    <name evidence="6" type="ORF">PV940_01750</name>
    <name evidence="19" type="ORF">QFE45_06570</name>
    <name evidence="7" type="ORF">QYC35_02745</name>
</gene>
<reference evidence="15" key="7">
    <citation type="journal article" date="2018" name="BMC Genomics">
        <title>Whole genome sequencing and function prediction of 133 gut anaerobes isolated from chicken caecum in pure cultures.</title>
        <authorList>
            <person name="Medvecky M."/>
            <person name="Cejkova D."/>
            <person name="Polansky O."/>
            <person name="Karasova D."/>
            <person name="Kubasova T."/>
            <person name="Cizek A."/>
            <person name="Rychlik I."/>
        </authorList>
    </citation>
    <scope>NUCLEOTIDE SEQUENCE</scope>
    <source>
        <strain evidence="15">An84</strain>
    </source>
</reference>
<dbReference type="Proteomes" id="UP001231316">
    <property type="component" value="Chromosome"/>
</dbReference>
<dbReference type="EMBL" id="VSUB01000004">
    <property type="protein sequence ID" value="MYY64739.1"/>
    <property type="molecule type" value="Genomic_DNA"/>
</dbReference>
<evidence type="ECO:0000313" key="10">
    <source>
        <dbReference type="EMBL" id="MYY72667.1"/>
    </source>
</evidence>
<dbReference type="Proteomes" id="UP000192575">
    <property type="component" value="Unassembled WGS sequence"/>
</dbReference>
<protein>
    <submittedName>
        <fullName evidence="5">Phage holin family protein</fullName>
    </submittedName>
    <submittedName>
        <fullName evidence="2">Putative membrane spanning protein</fullName>
    </submittedName>
</protein>
<sequence>MYLGFWKRVLINGIFFIAIAGLYSSGLHVANVWVAFMAAFVLGLLNTFVKPFLIILSLPITLWTMGLFYFVINALLLELTSVVMKGAFYFTSFGSALIVAIIMSIVNLIVTNYFMNR</sequence>
<evidence type="ECO:0000313" key="32">
    <source>
        <dbReference type="Proteomes" id="UP000471678"/>
    </source>
</evidence>
<feature type="transmembrane region" description="Helical" evidence="1">
    <location>
        <begin position="88"/>
        <end position="110"/>
    </location>
</feature>
<reference evidence="8 29" key="9">
    <citation type="submission" date="2019-11" db="EMBL/GenBank/DDBJ databases">
        <title>Draft Genome Sequence of Plant Growth-Promoting Rhizosphere-Associated Bacteria.</title>
        <authorList>
            <person name="Vasilyev I.Y."/>
            <person name="Radchenko V."/>
            <person name="Ilnitskaya E.V."/>
        </authorList>
    </citation>
    <scope>NUCLEOTIDE SEQUENCE [LARGE SCALE GENOMIC DNA]</scope>
    <source>
        <strain evidence="8 29">VRA_1sq_f</strain>
    </source>
</reference>
<evidence type="ECO:0000313" key="30">
    <source>
        <dbReference type="Proteomes" id="UP000470980"/>
    </source>
</evidence>
<dbReference type="EMBL" id="VSTU01000001">
    <property type="protein sequence ID" value="MYZ65428.1"/>
    <property type="molecule type" value="Genomic_DNA"/>
</dbReference>
<dbReference type="Proteomes" id="UP000244552">
    <property type="component" value="Unassembled WGS sequence"/>
</dbReference>
<evidence type="ECO:0000313" key="11">
    <source>
        <dbReference type="EMBL" id="MYZ65428.1"/>
    </source>
</evidence>
<reference evidence="18 33" key="13">
    <citation type="submission" date="2022-12" db="EMBL/GenBank/DDBJ databases">
        <title>Assessment of beneficial effects and identification of host adaptation-associated genes of Ligilactobacillus salivarius isolated from Meles meles.</title>
        <authorList>
            <person name="Wang Y."/>
        </authorList>
    </citation>
    <scope>NUCLEOTIDE SEQUENCE [LARGE SCALE GENOMIC DNA]</scope>
    <source>
        <strain evidence="18 33">S35</strain>
    </source>
</reference>
<evidence type="ECO:0000313" key="13">
    <source>
        <dbReference type="EMBL" id="OQQ90074.1"/>
    </source>
</evidence>
<reference evidence="2 20" key="1">
    <citation type="journal article" date="2014" name="BMC Genomics">
        <title>Unusual genome complexity in Lactobacillus salivarius JCM1046.</title>
        <authorList>
            <person name="Raftis E.J."/>
            <person name="Forde B.M."/>
            <person name="Claesson M.J."/>
            <person name="O'Toole P.W."/>
        </authorList>
    </citation>
    <scope>NUCLEOTIDE SEQUENCE [LARGE SCALE GENOMIC DNA]</scope>
    <source>
        <strain evidence="2 20">JCM1046</strain>
    </source>
</reference>
<dbReference type="EMBL" id="JAUIQT010000001">
    <property type="protein sequence ID" value="MDN4833153.1"/>
    <property type="molecule type" value="Genomic_DNA"/>
</dbReference>
<dbReference type="EMBL" id="JARKHV010000001">
    <property type="protein sequence ID" value="MDF4185783.1"/>
    <property type="molecule type" value="Genomic_DNA"/>
</dbReference>
<evidence type="ECO:0000313" key="18">
    <source>
        <dbReference type="EMBL" id="WHS18208.1"/>
    </source>
</evidence>
<evidence type="ECO:0000313" key="20">
    <source>
        <dbReference type="Proteomes" id="UP000029488"/>
    </source>
</evidence>
<evidence type="ECO:0000313" key="31">
    <source>
        <dbReference type="Proteomes" id="UP000471300"/>
    </source>
</evidence>
<dbReference type="EMBL" id="CP020858">
    <property type="protein sequence ID" value="ARU19044.1"/>
    <property type="molecule type" value="Genomic_DNA"/>
</dbReference>
<accession>A0A089QDR0</accession>
<dbReference type="Proteomes" id="UP000470980">
    <property type="component" value="Unassembled WGS sequence"/>
</dbReference>
<dbReference type="EMBL" id="LXZO01000089">
    <property type="protein sequence ID" value="PAY46597.1"/>
    <property type="molecule type" value="Genomic_DNA"/>
</dbReference>
<keyword evidence="1" id="KW-1133">Transmembrane helix</keyword>
<dbReference type="Proteomes" id="UP000471300">
    <property type="component" value="Unassembled WGS sequence"/>
</dbReference>
<evidence type="ECO:0000313" key="5">
    <source>
        <dbReference type="EMBL" id="HJG15112.1"/>
    </source>
</evidence>
<dbReference type="RefSeq" id="WP_003700632.1">
    <property type="nucleotide sequence ID" value="NZ_CABMGV010000001.1"/>
</dbReference>
<evidence type="ECO:0000313" key="7">
    <source>
        <dbReference type="EMBL" id="MDN4833153.1"/>
    </source>
</evidence>
<dbReference type="PANTHER" id="PTHR37309">
    <property type="entry name" value="SLR0284 PROTEIN"/>
    <property type="match status" value="1"/>
</dbReference>
<reference evidence="26" key="6">
    <citation type="submission" date="2017-04" db="EMBL/GenBank/DDBJ databases">
        <title>Function of individual gut microbiota members based on whole genome sequencing of pure cultures obtained from chicken caecum.</title>
        <authorList>
            <person name="Medvecky M."/>
            <person name="Cejkova D."/>
            <person name="Polansky O."/>
            <person name="Karasova D."/>
            <person name="Kubasova T."/>
            <person name="Cizek A."/>
            <person name="Rychlik I."/>
        </authorList>
    </citation>
    <scope>NUCLEOTIDE SEQUENCE [LARGE SCALE GENOMIC DNA]</scope>
    <source>
        <strain evidence="26">An84</strain>
    </source>
</reference>
<dbReference type="EMBL" id="WKKZ01000132">
    <property type="protein sequence ID" value="MSE05108.1"/>
    <property type="molecule type" value="Genomic_DNA"/>
</dbReference>
<evidence type="ECO:0000313" key="21">
    <source>
        <dbReference type="Proteomes" id="UP000094723"/>
    </source>
</evidence>
<dbReference type="EMBL" id="CP114509">
    <property type="protein sequence ID" value="WHS18208.1"/>
    <property type="molecule type" value="Genomic_DNA"/>
</dbReference>
<evidence type="ECO:0000313" key="9">
    <source>
        <dbReference type="EMBL" id="MYY64739.1"/>
    </source>
</evidence>
<dbReference type="Proteomes" id="UP000196255">
    <property type="component" value="Unassembled WGS sequence"/>
</dbReference>
<reference evidence="7" key="16">
    <citation type="submission" date="2023-07" db="EMBL/GenBank/DDBJ databases">
        <title>Complete genome sequence of Ligilactobacillus salivarius SRCM217594 isolated from Gallus gallus domesticus feces.</title>
        <authorList>
            <person name="Yang H.-G."/>
            <person name="Ryu M.-S."/>
            <person name="Ha G.-S."/>
            <person name="Yang H.-J."/>
            <person name="Jeong D.-Y."/>
        </authorList>
    </citation>
    <scope>NUCLEOTIDE SEQUENCE</scope>
    <source>
        <strain evidence="7">SRCM217594</strain>
    </source>
</reference>
<feature type="transmembrane region" description="Helical" evidence="1">
    <location>
        <begin position="56"/>
        <end position="76"/>
    </location>
</feature>
<evidence type="ECO:0000313" key="23">
    <source>
        <dbReference type="Proteomes" id="UP000192575"/>
    </source>
</evidence>
<dbReference type="Proteomes" id="UP000192638">
    <property type="component" value="Unassembled WGS sequence"/>
</dbReference>
<dbReference type="Proteomes" id="UP001174888">
    <property type="component" value="Unassembled WGS sequence"/>
</dbReference>
<evidence type="ECO:0000313" key="22">
    <source>
        <dbReference type="Proteomes" id="UP000192353"/>
    </source>
</evidence>
<evidence type="ECO:0000313" key="17">
    <source>
        <dbReference type="EMBL" id="PTR97511.1"/>
    </source>
</evidence>
<reference evidence="30 31" key="10">
    <citation type="journal article" date="2020" name="Food Funct.">
        <title>Screening of Lactobacillus salivarius strains from the feces of Chinese populations and the evaluation of their effects against intestinal inflammation in mice.</title>
        <authorList>
            <person name="Zhai Q."/>
            <person name="Shen X."/>
            <person name="Cen S."/>
            <person name="Zhang C."/>
            <person name="Tian F."/>
            <person name="Zhao J."/>
            <person name="Zhang H."/>
            <person name="Xue Y."/>
            <person name="Chen W."/>
        </authorList>
    </citation>
    <scope>NUCLEOTIDE SEQUENCE [LARGE SCALE GENOMIC DNA]</scope>
    <source>
        <strain evidence="9 32">FYNDL5_1.scaf</strain>
        <strain evidence="11 31">FZJTZ28M4.scaf</strain>
        <strain evidence="10 30">FZJTZ9M6.scaf</strain>
    </source>
</reference>